<protein>
    <submittedName>
        <fullName evidence="2">Uncharacterized protein</fullName>
    </submittedName>
</protein>
<dbReference type="Proteomes" id="UP000572817">
    <property type="component" value="Unassembled WGS sequence"/>
</dbReference>
<dbReference type="EMBL" id="WWBZ02000001">
    <property type="protein sequence ID" value="KAF4313534.1"/>
    <property type="molecule type" value="Genomic_DNA"/>
</dbReference>
<feature type="compositionally biased region" description="Basic and acidic residues" evidence="1">
    <location>
        <begin position="113"/>
        <end position="124"/>
    </location>
</feature>
<gene>
    <name evidence="2" type="ORF">GTA08_BOTSDO01403</name>
</gene>
<name>A0A8H4J7U6_9PEZI</name>
<keyword evidence="3" id="KW-1185">Reference proteome</keyword>
<feature type="region of interest" description="Disordered" evidence="1">
    <location>
        <begin position="337"/>
        <end position="449"/>
    </location>
</feature>
<feature type="compositionally biased region" description="Polar residues" evidence="1">
    <location>
        <begin position="399"/>
        <end position="416"/>
    </location>
</feature>
<feature type="compositionally biased region" description="Low complexity" evidence="1">
    <location>
        <begin position="94"/>
        <end position="111"/>
    </location>
</feature>
<reference evidence="2" key="1">
    <citation type="submission" date="2020-04" db="EMBL/GenBank/DDBJ databases">
        <title>Genome Assembly and Annotation of Botryosphaeria dothidea sdau 11-99, a Latent Pathogen of Apple Fruit Ring Rot in China.</title>
        <authorList>
            <person name="Yu C."/>
            <person name="Diao Y."/>
            <person name="Lu Q."/>
            <person name="Zhao J."/>
            <person name="Cui S."/>
            <person name="Peng C."/>
            <person name="He B."/>
            <person name="Liu H."/>
        </authorList>
    </citation>
    <scope>NUCLEOTIDE SEQUENCE [LARGE SCALE GENOMIC DNA]</scope>
    <source>
        <strain evidence="2">Sdau11-99</strain>
    </source>
</reference>
<feature type="compositionally biased region" description="Acidic residues" evidence="1">
    <location>
        <begin position="436"/>
        <end position="449"/>
    </location>
</feature>
<feature type="compositionally biased region" description="Basic and acidic residues" evidence="1">
    <location>
        <begin position="41"/>
        <end position="58"/>
    </location>
</feature>
<proteinExistence type="predicted"/>
<sequence length="467" mass="51630">MDSRKGFPPVSSTRSAGVELTRSCANVTQNNIVPRSSRSKAPRDASSHVDGIRNDLRRFVPSSVQTEPAPTLDFSFQFPPVAPLSSLPNRLTRMAPRSASPAPSTASSRASSRSRDELRADMRRVVPPSDIPHSSYQVTTGKFWPQGNTLHSRNTSKSSISTDASTNLSVVPELSPSKSESHFDTTSTRAAVNFGETKETKERALYGPLEIDESCFSFGSNEYNQLPSVAWTTTTKDDPILFNNVLSKANDVFCGDPNMFDEIDVPSAAEIRTKERKAQQLRMKREQKVIRDWANAKGVPVEYAVQVNEYHERMRAERAAAQEALRTQYAAVAEWRDENKKQDSLKPPPGLSSRSSALSSLMKGSQQVVFKSETSGSDSDSNDSAWETCENSPVHDEQTSMTDISVENSNDTTNSDEIVPASATDCDNEKGHKDENEENGYEEDEEDDCAIESCSTICQSARGRRYW</sequence>
<comment type="caution">
    <text evidence="2">The sequence shown here is derived from an EMBL/GenBank/DDBJ whole genome shotgun (WGS) entry which is preliminary data.</text>
</comment>
<organism evidence="2 3">
    <name type="scientific">Botryosphaeria dothidea</name>
    <dbReference type="NCBI Taxonomy" id="55169"/>
    <lineage>
        <taxon>Eukaryota</taxon>
        <taxon>Fungi</taxon>
        <taxon>Dikarya</taxon>
        <taxon>Ascomycota</taxon>
        <taxon>Pezizomycotina</taxon>
        <taxon>Dothideomycetes</taxon>
        <taxon>Dothideomycetes incertae sedis</taxon>
        <taxon>Botryosphaeriales</taxon>
        <taxon>Botryosphaeriaceae</taxon>
        <taxon>Botryosphaeria</taxon>
    </lineage>
</organism>
<evidence type="ECO:0000313" key="3">
    <source>
        <dbReference type="Proteomes" id="UP000572817"/>
    </source>
</evidence>
<feature type="compositionally biased region" description="Polar residues" evidence="1">
    <location>
        <begin position="23"/>
        <end position="36"/>
    </location>
</feature>
<dbReference type="OrthoDB" id="10627356at2759"/>
<feature type="region of interest" description="Disordered" evidence="1">
    <location>
        <begin position="1"/>
        <end position="58"/>
    </location>
</feature>
<feature type="compositionally biased region" description="Polar residues" evidence="1">
    <location>
        <begin position="132"/>
        <end position="164"/>
    </location>
</feature>
<feature type="region of interest" description="Disordered" evidence="1">
    <location>
        <begin position="94"/>
        <end position="164"/>
    </location>
</feature>
<feature type="compositionally biased region" description="Polar residues" evidence="1">
    <location>
        <begin position="362"/>
        <end position="391"/>
    </location>
</feature>
<evidence type="ECO:0000256" key="1">
    <source>
        <dbReference type="SAM" id="MobiDB-lite"/>
    </source>
</evidence>
<accession>A0A8H4J7U6</accession>
<evidence type="ECO:0000313" key="2">
    <source>
        <dbReference type="EMBL" id="KAF4313534.1"/>
    </source>
</evidence>
<dbReference type="AlphaFoldDB" id="A0A8H4J7U6"/>
<feature type="compositionally biased region" description="Low complexity" evidence="1">
    <location>
        <begin position="351"/>
        <end position="361"/>
    </location>
</feature>